<dbReference type="InterPro" id="IPR001482">
    <property type="entry name" value="T2SS/T4SS_dom"/>
</dbReference>
<sequence length="360" mass="40331">MNSVVDKSILQEYETPRELTSLEHYMKPLRQWLDDRDLTDLAINREFEVWTEYRSRGWVRHPAAFVTSEWCMHFASLVANYTVQRISADAPILSGTLPTGERIQIVIPPAVMTGEISIVIRRPSSELWTLDDLENMGVFGQVKTLPRRPADPSVDDYDNEELELLGLLRANQAKEFLSRAVETRQNILMSGATGSGKTTVGRALTLRVPSVERCISIEDASEMSFPNQPNHTRLFYSQGGQGVASLTVEDLLTSTKRMYPSRVFVSEIRTGNEVYYYLTSVASGHKGSITSAHSGSAENAFWTLAQLMQNSGPGTSMSLEGGVRLVQANIDVVIHCRAIERQRVISEIWYDPSTKRRSIA</sequence>
<keyword evidence="2" id="KW-0472">Membrane</keyword>
<reference evidence="5" key="1">
    <citation type="journal article" date="2022" name="ISME J.">
        <title>Genetic and phylogenetic analysis of dissimilatory iodate-reducing bacteria identifies potential niches across the world's oceans.</title>
        <authorList>
            <person name="Reyes-Umana V."/>
            <person name="Henning Z."/>
            <person name="Lee K."/>
            <person name="Barnum T.P."/>
            <person name="Coates J.D."/>
        </authorList>
    </citation>
    <scope>NUCLEOTIDE SEQUENCE [LARGE SCALE GENOMIC DNA]</scope>
    <source>
        <strain evidence="5">IR12</strain>
    </source>
</reference>
<comment type="subcellular location">
    <subcellularLocation>
        <location evidence="2">Cell inner membrane</location>
        <topology evidence="2">Peripheral membrane protein</topology>
        <orientation evidence="2">Cytoplasmic side</orientation>
    </subcellularLocation>
</comment>
<dbReference type="Pfam" id="PF00437">
    <property type="entry name" value="T2SSE"/>
    <property type="match status" value="1"/>
</dbReference>
<dbReference type="NCBIfam" id="TIGR02788">
    <property type="entry name" value="VirB11"/>
    <property type="match status" value="1"/>
</dbReference>
<evidence type="ECO:0000313" key="5">
    <source>
        <dbReference type="Proteomes" id="UP000694660"/>
    </source>
</evidence>
<keyword evidence="2" id="KW-0067">ATP-binding</keyword>
<dbReference type="Proteomes" id="UP000694660">
    <property type="component" value="Unassembled WGS sequence"/>
</dbReference>
<evidence type="ECO:0000256" key="1">
    <source>
        <dbReference type="ARBA" id="ARBA00006611"/>
    </source>
</evidence>
<dbReference type="GO" id="GO:0043684">
    <property type="term" value="C:type IV secretion system complex"/>
    <property type="evidence" value="ECO:0007669"/>
    <property type="project" value="UniProtKB-UniRule"/>
</dbReference>
<evidence type="ECO:0000259" key="3">
    <source>
        <dbReference type="Pfam" id="PF00437"/>
    </source>
</evidence>
<evidence type="ECO:0000256" key="2">
    <source>
        <dbReference type="RuleBase" id="RU366071"/>
    </source>
</evidence>
<dbReference type="InterPro" id="IPR027417">
    <property type="entry name" value="P-loop_NTPase"/>
</dbReference>
<keyword evidence="4" id="KW-0614">Plasmid</keyword>
<dbReference type="RefSeq" id="WP_214362986.1">
    <property type="nucleotide sequence ID" value="NZ_JAEKFT010000023.1"/>
</dbReference>
<dbReference type="Gene3D" id="3.30.450.90">
    <property type="match status" value="1"/>
</dbReference>
<dbReference type="SUPFAM" id="SSF52540">
    <property type="entry name" value="P-loop containing nucleoside triphosphate hydrolases"/>
    <property type="match status" value="1"/>
</dbReference>
<proteinExistence type="inferred from homology"/>
<dbReference type="GO" id="GO:0005886">
    <property type="term" value="C:plasma membrane"/>
    <property type="evidence" value="ECO:0007669"/>
    <property type="project" value="UniProtKB-SubCell"/>
</dbReference>
<evidence type="ECO:0000313" key="4">
    <source>
        <dbReference type="EMBL" id="MBT0963014.1"/>
    </source>
</evidence>
<dbReference type="CDD" id="cd01130">
    <property type="entry name" value="VirB11-like_ATPase"/>
    <property type="match status" value="1"/>
</dbReference>
<gene>
    <name evidence="4" type="primary">virB11</name>
    <name evidence="4" type="ORF">I8J34_17670</name>
</gene>
<dbReference type="PANTHER" id="PTHR30486">
    <property type="entry name" value="TWITCHING MOTILITY PROTEIN PILT"/>
    <property type="match status" value="1"/>
</dbReference>
<dbReference type="GO" id="GO:0044097">
    <property type="term" value="P:secretion by the type IV secretion system"/>
    <property type="evidence" value="ECO:0007669"/>
    <property type="project" value="InterPro"/>
</dbReference>
<dbReference type="EMBL" id="JAEKFT010000023">
    <property type="protein sequence ID" value="MBT0963014.1"/>
    <property type="molecule type" value="Genomic_DNA"/>
</dbReference>
<keyword evidence="2" id="KW-0547">Nucleotide-binding</keyword>
<protein>
    <recommendedName>
        <fullName evidence="2">Type IV secretion system protein</fullName>
    </recommendedName>
</protein>
<name>A0A944DAL0_DENI1</name>
<keyword evidence="2" id="KW-0997">Cell inner membrane</keyword>
<feature type="domain" description="Bacterial type II secretion system protein E" evidence="3">
    <location>
        <begin position="162"/>
        <end position="334"/>
    </location>
</feature>
<comment type="caution">
    <text evidence="4">The sequence shown here is derived from an EMBL/GenBank/DDBJ whole genome shotgun (WGS) entry which is preliminary data.</text>
</comment>
<keyword evidence="5" id="KW-1185">Reference proteome</keyword>
<keyword evidence="2" id="KW-1003">Cell membrane</keyword>
<organism evidence="4 5">
    <name type="scientific">Denitromonas iodatirespirans</name>
    <dbReference type="NCBI Taxonomy" id="2795389"/>
    <lineage>
        <taxon>Bacteria</taxon>
        <taxon>Pseudomonadati</taxon>
        <taxon>Pseudomonadota</taxon>
        <taxon>Betaproteobacteria</taxon>
        <taxon>Rhodocyclales</taxon>
        <taxon>Zoogloeaceae</taxon>
        <taxon>Denitromonas</taxon>
    </lineage>
</organism>
<dbReference type="InterPro" id="IPR014155">
    <property type="entry name" value="VirB11"/>
</dbReference>
<dbReference type="PANTHER" id="PTHR30486:SF6">
    <property type="entry name" value="TYPE IV PILUS RETRACTATION ATPASE PILT"/>
    <property type="match status" value="1"/>
</dbReference>
<comment type="similarity">
    <text evidence="1 2">Belongs to the GSP E family.</text>
</comment>
<geneLocation type="plasmid" evidence="4">
    <name>unnamed1</name>
</geneLocation>
<dbReference type="AlphaFoldDB" id="A0A944DAL0"/>
<comment type="function">
    <text evidence="2">Part of the Type IV secretion system.</text>
</comment>
<dbReference type="GO" id="GO:0016887">
    <property type="term" value="F:ATP hydrolysis activity"/>
    <property type="evidence" value="ECO:0007669"/>
    <property type="project" value="InterPro"/>
</dbReference>
<dbReference type="InterPro" id="IPR050921">
    <property type="entry name" value="T4SS_GSP_E_ATPase"/>
</dbReference>
<dbReference type="GO" id="GO:0005524">
    <property type="term" value="F:ATP binding"/>
    <property type="evidence" value="ECO:0007669"/>
    <property type="project" value="UniProtKB-UniRule"/>
</dbReference>
<accession>A0A944DAL0</accession>
<dbReference type="Gene3D" id="3.40.50.300">
    <property type="entry name" value="P-loop containing nucleotide triphosphate hydrolases"/>
    <property type="match status" value="1"/>
</dbReference>